<comment type="caution">
    <text evidence="8">The sequence shown here is derived from an EMBL/GenBank/DDBJ whole genome shotgun (WGS) entry which is preliminary data.</text>
</comment>
<gene>
    <name evidence="8" type="ORF">EV379_1927</name>
</gene>
<feature type="transmembrane region" description="Helical" evidence="6">
    <location>
        <begin position="364"/>
        <end position="387"/>
    </location>
</feature>
<evidence type="ECO:0000256" key="5">
    <source>
        <dbReference type="SAM" id="MobiDB-lite"/>
    </source>
</evidence>
<dbReference type="Proteomes" id="UP000291483">
    <property type="component" value="Unassembled WGS sequence"/>
</dbReference>
<feature type="transmembrane region" description="Helical" evidence="6">
    <location>
        <begin position="305"/>
        <end position="324"/>
    </location>
</feature>
<dbReference type="InterPro" id="IPR036259">
    <property type="entry name" value="MFS_trans_sf"/>
</dbReference>
<dbReference type="Pfam" id="PF07690">
    <property type="entry name" value="MFS_1"/>
    <property type="match status" value="1"/>
</dbReference>
<feature type="transmembrane region" description="Helical" evidence="6">
    <location>
        <begin position="330"/>
        <end position="352"/>
    </location>
</feature>
<dbReference type="GO" id="GO:0005886">
    <property type="term" value="C:plasma membrane"/>
    <property type="evidence" value="ECO:0007669"/>
    <property type="project" value="UniProtKB-SubCell"/>
</dbReference>
<feature type="transmembrane region" description="Helical" evidence="6">
    <location>
        <begin position="393"/>
        <end position="416"/>
    </location>
</feature>
<feature type="compositionally biased region" description="Acidic residues" evidence="5">
    <location>
        <begin position="9"/>
        <end position="20"/>
    </location>
</feature>
<dbReference type="PANTHER" id="PTHR23542:SF1">
    <property type="entry name" value="MAJOR FACILITATOR SUPERFAMILY (MFS) PROFILE DOMAIN-CONTAINING PROTEIN"/>
    <property type="match status" value="1"/>
</dbReference>
<sequence>MAEQSAELESTELESTEQADTEPTRLIHAAGISYFPIAFVARLPFAMMVVGVLTLVVAARGSISLGGITSAAVGLGTALVGPLLGLAVDRFGQRSVVLVAAIGNSLALLAFAWAAFAPVPDLVLLGVAFLVGATAPQVSPLSRSRLVGIIATRLPRGIRAKTINGTMAYESAADEVVFVFGPVIVGLLATTMNPAAPIIGAAVLTMIFVTAFAFHKSARIAPDNATDAVAPAPLRALLRPRMLVVLLGVLGMGLFFGSMLTSLTAFMGEVARAEEAGLLYGVLGIGSAILALSVAAFSPRFSLRARWLVFAGALTAGSALAATATTIPVMLIALALAGIGVGPTLVTAYALVAARTPHGRSATAMTMAGSAIIVGQAISSATVGLIAENSGAQLAQLAPLCAALIVLAAGVANWFITSRATDAATAGVPTAGVPTPVRPQLSPVGELG</sequence>
<dbReference type="SUPFAM" id="SSF103473">
    <property type="entry name" value="MFS general substrate transporter"/>
    <property type="match status" value="1"/>
</dbReference>
<feature type="transmembrane region" description="Helical" evidence="6">
    <location>
        <begin position="243"/>
        <end position="266"/>
    </location>
</feature>
<keyword evidence="2 6" id="KW-0812">Transmembrane</keyword>
<protein>
    <submittedName>
        <fullName evidence="8">Putative MFS family arabinose efflux permease</fullName>
    </submittedName>
</protein>
<feature type="transmembrane region" description="Helical" evidence="6">
    <location>
        <begin position="63"/>
        <end position="84"/>
    </location>
</feature>
<dbReference type="GO" id="GO:0022857">
    <property type="term" value="F:transmembrane transporter activity"/>
    <property type="evidence" value="ECO:0007669"/>
    <property type="project" value="InterPro"/>
</dbReference>
<feature type="transmembrane region" description="Helical" evidence="6">
    <location>
        <begin position="195"/>
        <end position="214"/>
    </location>
</feature>
<dbReference type="InterPro" id="IPR020846">
    <property type="entry name" value="MFS_dom"/>
</dbReference>
<dbReference type="InterPro" id="IPR011701">
    <property type="entry name" value="MFS"/>
</dbReference>
<feature type="domain" description="Major facilitator superfamily (MFS) profile" evidence="7">
    <location>
        <begin position="241"/>
        <end position="448"/>
    </location>
</feature>
<dbReference type="RefSeq" id="WP_130505926.1">
    <property type="nucleotide sequence ID" value="NZ_SHLC01000001.1"/>
</dbReference>
<feature type="transmembrane region" description="Helical" evidence="6">
    <location>
        <begin position="278"/>
        <end position="298"/>
    </location>
</feature>
<proteinExistence type="predicted"/>
<feature type="region of interest" description="Disordered" evidence="5">
    <location>
        <begin position="1"/>
        <end position="21"/>
    </location>
</feature>
<evidence type="ECO:0000256" key="6">
    <source>
        <dbReference type="SAM" id="Phobius"/>
    </source>
</evidence>
<evidence type="ECO:0000256" key="4">
    <source>
        <dbReference type="ARBA" id="ARBA00023136"/>
    </source>
</evidence>
<reference evidence="8 9" key="1">
    <citation type="submission" date="2019-02" db="EMBL/GenBank/DDBJ databases">
        <title>Sequencing the genomes of 1000 actinobacteria strains.</title>
        <authorList>
            <person name="Klenk H.-P."/>
        </authorList>
    </citation>
    <scope>NUCLEOTIDE SEQUENCE [LARGE SCALE GENOMIC DNA]</scope>
    <source>
        <strain evidence="8 9">DSM 18319</strain>
    </source>
</reference>
<feature type="transmembrane region" description="Helical" evidence="6">
    <location>
        <begin position="34"/>
        <end position="57"/>
    </location>
</feature>
<feature type="region of interest" description="Disordered" evidence="5">
    <location>
        <begin position="426"/>
        <end position="448"/>
    </location>
</feature>
<accession>A0A4Q8ANH5</accession>
<dbReference type="PANTHER" id="PTHR23542">
    <property type="match status" value="1"/>
</dbReference>
<feature type="transmembrane region" description="Helical" evidence="6">
    <location>
        <begin position="96"/>
        <end position="116"/>
    </location>
</feature>
<evidence type="ECO:0000256" key="2">
    <source>
        <dbReference type="ARBA" id="ARBA00022692"/>
    </source>
</evidence>
<evidence type="ECO:0000313" key="8">
    <source>
        <dbReference type="EMBL" id="RZU65593.1"/>
    </source>
</evidence>
<comment type="subcellular location">
    <subcellularLocation>
        <location evidence="1">Cell membrane</location>
        <topology evidence="1">Multi-pass membrane protein</topology>
    </subcellularLocation>
</comment>
<evidence type="ECO:0000259" key="7">
    <source>
        <dbReference type="PROSITE" id="PS50850"/>
    </source>
</evidence>
<dbReference type="Gene3D" id="1.20.1250.20">
    <property type="entry name" value="MFS general substrate transporter like domains"/>
    <property type="match status" value="1"/>
</dbReference>
<keyword evidence="4 6" id="KW-0472">Membrane</keyword>
<dbReference type="PROSITE" id="PS50850">
    <property type="entry name" value="MFS"/>
    <property type="match status" value="1"/>
</dbReference>
<evidence type="ECO:0000256" key="1">
    <source>
        <dbReference type="ARBA" id="ARBA00004651"/>
    </source>
</evidence>
<name>A0A4Q8ANH5_9MICO</name>
<evidence type="ECO:0000256" key="3">
    <source>
        <dbReference type="ARBA" id="ARBA00022989"/>
    </source>
</evidence>
<dbReference type="AlphaFoldDB" id="A0A4Q8ANH5"/>
<keyword evidence="9" id="KW-1185">Reference proteome</keyword>
<dbReference type="EMBL" id="SHLC01000001">
    <property type="protein sequence ID" value="RZU65593.1"/>
    <property type="molecule type" value="Genomic_DNA"/>
</dbReference>
<dbReference type="OrthoDB" id="9180256at2"/>
<organism evidence="8 9">
    <name type="scientific">Microterricola gilva</name>
    <dbReference type="NCBI Taxonomy" id="393267"/>
    <lineage>
        <taxon>Bacteria</taxon>
        <taxon>Bacillati</taxon>
        <taxon>Actinomycetota</taxon>
        <taxon>Actinomycetes</taxon>
        <taxon>Micrococcales</taxon>
        <taxon>Microbacteriaceae</taxon>
        <taxon>Microterricola</taxon>
    </lineage>
</organism>
<keyword evidence="3 6" id="KW-1133">Transmembrane helix</keyword>
<evidence type="ECO:0000313" key="9">
    <source>
        <dbReference type="Proteomes" id="UP000291483"/>
    </source>
</evidence>